<dbReference type="AlphaFoldDB" id="A0A286UXH4"/>
<feature type="region of interest" description="Disordered" evidence="5">
    <location>
        <begin position="649"/>
        <end position="689"/>
    </location>
</feature>
<evidence type="ECO:0000259" key="6">
    <source>
        <dbReference type="Pfam" id="PF12253"/>
    </source>
</evidence>
<keyword evidence="4" id="KW-0539">Nucleus</keyword>
<feature type="compositionally biased region" description="Low complexity" evidence="5">
    <location>
        <begin position="655"/>
        <end position="677"/>
    </location>
</feature>
<feature type="compositionally biased region" description="Basic and acidic residues" evidence="5">
    <location>
        <begin position="255"/>
        <end position="288"/>
    </location>
</feature>
<dbReference type="GO" id="GO:0005634">
    <property type="term" value="C:nucleus"/>
    <property type="evidence" value="ECO:0007669"/>
    <property type="project" value="UniProtKB-SubCell"/>
</dbReference>
<evidence type="ECO:0000256" key="2">
    <source>
        <dbReference type="ARBA" id="ARBA00022763"/>
    </source>
</evidence>
<feature type="region of interest" description="Disordered" evidence="5">
    <location>
        <begin position="501"/>
        <end position="578"/>
    </location>
</feature>
<feature type="compositionally biased region" description="Acidic residues" evidence="5">
    <location>
        <begin position="518"/>
        <end position="541"/>
    </location>
</feature>
<feature type="compositionally biased region" description="Polar residues" evidence="5">
    <location>
        <begin position="678"/>
        <end position="689"/>
    </location>
</feature>
<comment type="caution">
    <text evidence="7">The sequence shown here is derived from an EMBL/GenBank/DDBJ whole genome shotgun (WGS) entry which is preliminary data.</text>
</comment>
<dbReference type="InParanoid" id="A0A286UXH4"/>
<evidence type="ECO:0000256" key="4">
    <source>
        <dbReference type="ARBA" id="ARBA00023242"/>
    </source>
</evidence>
<sequence length="774" mass="86941">MDVMKENIHSSPTKSDKLPLVELKNGKVIFRQKPLSCEKMSETMQEIVTFRDYLRQLIFSKSPPLGTIPDEHIPLIAKLTHESDKTIGPLARHIQQSLTPEDLEEDEYANSLANPLTLPSIERAIQSVADRINYGMDWVERAPASLSVWRWEVREDKREFLPRASRERLESRISERLQAKQDLRAAYEALSQSEKDSLTKGGKRAKQEPNSTPSKADESKQLETPVAASSPIEPKPSDSPEENSEAKKSGRPKKEKPLDPERVMKEKEKADKRAAKDERDRKIKEAQNKSRSFMSNFFAKPKAGHSNSLLRPGLSKPQKLEENEPSSSTSEFERTFKPFIVRKDATMAPINYFKREREVIVIDQDPPSPEAMKIDSPMTSTRDPRELLKEFIASVPPEQRLPSKTFRPKAPKLKSESRYCVRDIMNQLSEAEVLGDVTAVRKIHALLRSRSRIPAKVLIFYEDTRPGYFGTFTKSSAVVGPRTPFAKDAVAFDYGYDSGAEWEEEEEGGDDLNSINGSEDDSSDVGSDEMDDWLVDDDEVEPGTPLSDRASPPPFPVPNEPPVKRKSATEMSKKETKRRKVMPLVPFAKGPCLEQTIGECDYEPFKQYRIQLFNDTPFPIDPFTFVSTPVVVERNTRTNKAFAVPALPSHVQGQSSSSSSATTSTLNSNTLTADSTSVNPSSNANDTVAKRTTNVKYPFPPALLPYLADRVATLSSANITWLVESLYQDLRVHKVKKNAIEAKLKEVGEKCPVRKVWIVKEDVLRSIGKTPVAP</sequence>
<gene>
    <name evidence="7" type="ORF">PNOK_0138100</name>
</gene>
<evidence type="ECO:0000256" key="3">
    <source>
        <dbReference type="ARBA" id="ARBA00023204"/>
    </source>
</evidence>
<evidence type="ECO:0000313" key="7">
    <source>
        <dbReference type="EMBL" id="PAV24313.1"/>
    </source>
</evidence>
<feature type="compositionally biased region" description="Acidic residues" evidence="5">
    <location>
        <begin position="501"/>
        <end position="510"/>
    </location>
</feature>
<evidence type="ECO:0000313" key="8">
    <source>
        <dbReference type="Proteomes" id="UP000217199"/>
    </source>
</evidence>
<dbReference type="STRING" id="2282107.A0A286UXH4"/>
<dbReference type="GO" id="GO:0006281">
    <property type="term" value="P:DNA repair"/>
    <property type="evidence" value="ECO:0007669"/>
    <property type="project" value="UniProtKB-KW"/>
</dbReference>
<accession>A0A286UXH4</accession>
<protein>
    <recommendedName>
        <fullName evidence="6">Chromatin assembly factor 1 subunit A dimerization domain-containing protein</fullName>
    </recommendedName>
</protein>
<dbReference type="PANTHER" id="PTHR15272">
    <property type="entry name" value="CHROMATIN ASSEMBLY FACTOR 1 SUBUNIT A CAF-1 SUBUNIT A"/>
    <property type="match status" value="1"/>
</dbReference>
<dbReference type="GO" id="GO:0033186">
    <property type="term" value="C:CAF-1 complex"/>
    <property type="evidence" value="ECO:0007669"/>
    <property type="project" value="TreeGrafter"/>
</dbReference>
<feature type="domain" description="Chromatin assembly factor 1 subunit A dimerization" evidence="6">
    <location>
        <begin position="456"/>
        <end position="525"/>
    </location>
</feature>
<reference evidence="7 8" key="1">
    <citation type="journal article" date="2017" name="Mol. Ecol.">
        <title>Comparative and population genomic landscape of Phellinus noxius: A hypervariable fungus causing root rot in trees.</title>
        <authorList>
            <person name="Chung C.L."/>
            <person name="Lee T.J."/>
            <person name="Akiba M."/>
            <person name="Lee H.H."/>
            <person name="Kuo T.H."/>
            <person name="Liu D."/>
            <person name="Ke H.M."/>
            <person name="Yokoi T."/>
            <person name="Roa M.B."/>
            <person name="Lu M.J."/>
            <person name="Chang Y.Y."/>
            <person name="Ann P.J."/>
            <person name="Tsai J.N."/>
            <person name="Chen C.Y."/>
            <person name="Tzean S.S."/>
            <person name="Ota Y."/>
            <person name="Hattori T."/>
            <person name="Sahashi N."/>
            <person name="Liou R.F."/>
            <person name="Kikuchi T."/>
            <person name="Tsai I.J."/>
        </authorList>
    </citation>
    <scope>NUCLEOTIDE SEQUENCE [LARGE SCALE GENOMIC DNA]</scope>
    <source>
        <strain evidence="7 8">FFPRI411160</strain>
    </source>
</reference>
<dbReference type="PANTHER" id="PTHR15272:SF0">
    <property type="entry name" value="CHROMATIN ASSEMBLY FACTOR 1 SUBUNIT A"/>
    <property type="match status" value="1"/>
</dbReference>
<feature type="compositionally biased region" description="Pro residues" evidence="5">
    <location>
        <begin position="551"/>
        <end position="561"/>
    </location>
</feature>
<name>A0A286UXH4_9AGAM</name>
<evidence type="ECO:0000256" key="5">
    <source>
        <dbReference type="SAM" id="MobiDB-lite"/>
    </source>
</evidence>
<dbReference type="Proteomes" id="UP000217199">
    <property type="component" value="Unassembled WGS sequence"/>
</dbReference>
<keyword evidence="2" id="KW-0227">DNA damage</keyword>
<keyword evidence="3" id="KW-0234">DNA repair</keyword>
<proteinExistence type="predicted"/>
<organism evidence="7 8">
    <name type="scientific">Pyrrhoderma noxium</name>
    <dbReference type="NCBI Taxonomy" id="2282107"/>
    <lineage>
        <taxon>Eukaryota</taxon>
        <taxon>Fungi</taxon>
        <taxon>Dikarya</taxon>
        <taxon>Basidiomycota</taxon>
        <taxon>Agaricomycotina</taxon>
        <taxon>Agaricomycetes</taxon>
        <taxon>Hymenochaetales</taxon>
        <taxon>Hymenochaetaceae</taxon>
        <taxon>Pyrrhoderma</taxon>
    </lineage>
</organism>
<dbReference type="OrthoDB" id="440676at2759"/>
<comment type="subcellular location">
    <subcellularLocation>
        <location evidence="1">Nucleus</location>
    </subcellularLocation>
</comment>
<dbReference type="GO" id="GO:0006334">
    <property type="term" value="P:nucleosome assembly"/>
    <property type="evidence" value="ECO:0007669"/>
    <property type="project" value="TreeGrafter"/>
</dbReference>
<keyword evidence="8" id="KW-1185">Reference proteome</keyword>
<feature type="region of interest" description="Disordered" evidence="5">
    <location>
        <begin position="189"/>
        <end position="334"/>
    </location>
</feature>
<dbReference type="InterPro" id="IPR022043">
    <property type="entry name" value="CAF1A_DD"/>
</dbReference>
<evidence type="ECO:0000256" key="1">
    <source>
        <dbReference type="ARBA" id="ARBA00004123"/>
    </source>
</evidence>
<dbReference type="EMBL" id="NBII01000001">
    <property type="protein sequence ID" value="PAV24313.1"/>
    <property type="molecule type" value="Genomic_DNA"/>
</dbReference>
<dbReference type="Pfam" id="PF12253">
    <property type="entry name" value="CAF1A_dimeriz"/>
    <property type="match status" value="1"/>
</dbReference>